<gene>
    <name evidence="2" type="ORF">GCM10020366_60350</name>
</gene>
<accession>A0ABP6RZY3</accession>
<dbReference type="RefSeq" id="WP_258344463.1">
    <property type="nucleotide sequence ID" value="NZ_BAAAYK010000038.1"/>
</dbReference>
<dbReference type="InterPro" id="IPR051677">
    <property type="entry name" value="AfsR-DnrI-RedD_regulator"/>
</dbReference>
<dbReference type="Gene3D" id="1.25.40.10">
    <property type="entry name" value="Tetratricopeptide repeat domain"/>
    <property type="match status" value="1"/>
</dbReference>
<organism evidence="2 3">
    <name type="scientific">Saccharopolyspora gregorii</name>
    <dbReference type="NCBI Taxonomy" id="33914"/>
    <lineage>
        <taxon>Bacteria</taxon>
        <taxon>Bacillati</taxon>
        <taxon>Actinomycetota</taxon>
        <taxon>Actinomycetes</taxon>
        <taxon>Pseudonocardiales</taxon>
        <taxon>Pseudonocardiaceae</taxon>
        <taxon>Saccharopolyspora</taxon>
    </lineage>
</organism>
<protein>
    <recommendedName>
        <fullName evidence="1">Bacterial transcriptional activator domain-containing protein</fullName>
    </recommendedName>
</protein>
<reference evidence="3" key="1">
    <citation type="journal article" date="2019" name="Int. J. Syst. Evol. Microbiol.">
        <title>The Global Catalogue of Microorganisms (GCM) 10K type strain sequencing project: providing services to taxonomists for standard genome sequencing and annotation.</title>
        <authorList>
            <consortium name="The Broad Institute Genomics Platform"/>
            <consortium name="The Broad Institute Genome Sequencing Center for Infectious Disease"/>
            <person name="Wu L."/>
            <person name="Ma J."/>
        </authorList>
    </citation>
    <scope>NUCLEOTIDE SEQUENCE [LARGE SCALE GENOMIC DNA]</scope>
    <source>
        <strain evidence="3">JCM 9687</strain>
    </source>
</reference>
<dbReference type="SMART" id="SM01043">
    <property type="entry name" value="BTAD"/>
    <property type="match status" value="1"/>
</dbReference>
<sequence length="253" mass="27970">MSEGPARPIPLPRPQAAPRLQLTLLGGWSLHCDGAGVAVSSNGQRLLALLALRGRTQRDLVAGTLWPGNDDQSALANLRTTLWRVRRRVQGAIVGGGPEIGLGEQVSVDVHELTSTGQRLLRQEPVADWAAIGHTLARQDQLLPGWYEDWVLAERERLQQLQVHALEIAAERLVQSSQLATALEVAQAATVVEPFRETAHCAVVEVLLKQSNPAQALRHYRRYEQLLDRELGIEPSRRLRELVRPVLGDHVRA</sequence>
<dbReference type="Pfam" id="PF03704">
    <property type="entry name" value="BTAD"/>
    <property type="match status" value="1"/>
</dbReference>
<dbReference type="InterPro" id="IPR005158">
    <property type="entry name" value="BTAD"/>
</dbReference>
<evidence type="ECO:0000313" key="3">
    <source>
        <dbReference type="Proteomes" id="UP001500483"/>
    </source>
</evidence>
<evidence type="ECO:0000313" key="2">
    <source>
        <dbReference type="EMBL" id="GAA3364449.1"/>
    </source>
</evidence>
<dbReference type="InterPro" id="IPR011990">
    <property type="entry name" value="TPR-like_helical_dom_sf"/>
</dbReference>
<dbReference type="SUPFAM" id="SSF48452">
    <property type="entry name" value="TPR-like"/>
    <property type="match status" value="1"/>
</dbReference>
<dbReference type="Proteomes" id="UP001500483">
    <property type="component" value="Unassembled WGS sequence"/>
</dbReference>
<name>A0ABP6RZY3_9PSEU</name>
<dbReference type="PANTHER" id="PTHR35807">
    <property type="entry name" value="TRANSCRIPTIONAL REGULATOR REDD-RELATED"/>
    <property type="match status" value="1"/>
</dbReference>
<proteinExistence type="predicted"/>
<feature type="domain" description="Bacterial transcriptional activator" evidence="1">
    <location>
        <begin position="108"/>
        <end position="247"/>
    </location>
</feature>
<keyword evidence="3" id="KW-1185">Reference proteome</keyword>
<evidence type="ECO:0000259" key="1">
    <source>
        <dbReference type="SMART" id="SM01043"/>
    </source>
</evidence>
<comment type="caution">
    <text evidence="2">The sequence shown here is derived from an EMBL/GenBank/DDBJ whole genome shotgun (WGS) entry which is preliminary data.</text>
</comment>
<dbReference type="EMBL" id="BAAAYK010000038">
    <property type="protein sequence ID" value="GAA3364449.1"/>
    <property type="molecule type" value="Genomic_DNA"/>
</dbReference>